<keyword evidence="3" id="KW-0479">Metal-binding</keyword>
<keyword evidence="9" id="KW-1185">Reference proteome</keyword>
<keyword evidence="5" id="KW-0560">Oxidoreductase</keyword>
<comment type="similarity">
    <text evidence="2">Belongs to the zinc-containing alcohol dehydrogenase family.</text>
</comment>
<protein>
    <submittedName>
        <fullName evidence="8">Oxidoreductase</fullName>
    </submittedName>
</protein>
<evidence type="ECO:0000256" key="4">
    <source>
        <dbReference type="ARBA" id="ARBA00022833"/>
    </source>
</evidence>
<proteinExistence type="inferred from homology"/>
<dbReference type="InterPro" id="IPR000683">
    <property type="entry name" value="Gfo/Idh/MocA-like_OxRdtase_N"/>
</dbReference>
<dbReference type="SUPFAM" id="SSF51735">
    <property type="entry name" value="NAD(P)-binding Rossmann-fold domains"/>
    <property type="match status" value="2"/>
</dbReference>
<dbReference type="Gene3D" id="3.90.180.10">
    <property type="entry name" value="Medium-chain alcohol dehydrogenases, catalytic domain"/>
    <property type="match status" value="2"/>
</dbReference>
<feature type="domain" description="GFO/IDH/MocA-like oxidoreductase" evidence="7">
    <location>
        <begin position="642"/>
        <end position="726"/>
    </location>
</feature>
<dbReference type="InterPro" id="IPR055170">
    <property type="entry name" value="GFO_IDH_MocA-like_dom"/>
</dbReference>
<dbReference type="Gene3D" id="3.30.360.10">
    <property type="entry name" value="Dihydrodipicolinate Reductase, domain 2"/>
    <property type="match status" value="1"/>
</dbReference>
<comment type="cofactor">
    <cofactor evidence="1">
        <name>Zn(2+)</name>
        <dbReference type="ChEBI" id="CHEBI:29105"/>
    </cofactor>
</comment>
<dbReference type="InterPro" id="IPR036291">
    <property type="entry name" value="NAD(P)-bd_dom_sf"/>
</dbReference>
<dbReference type="Gene3D" id="3.40.50.720">
    <property type="entry name" value="NAD(P)-binding Rossmann-like Domain"/>
    <property type="match status" value="2"/>
</dbReference>
<dbReference type="SUPFAM" id="SSF55347">
    <property type="entry name" value="Glyceraldehyde-3-phosphate dehydrogenase-like, C-terminal domain"/>
    <property type="match status" value="1"/>
</dbReference>
<evidence type="ECO:0000313" key="9">
    <source>
        <dbReference type="Proteomes" id="UP000236197"/>
    </source>
</evidence>
<sequence length="796" mass="87285">MDRLAIRFTRRRDSLRSRQGCKRKRFGLLLAFRIRRASEHWRWGPSEGKVLFVELFPRFRMLGRDRKLFISRIGNVDLPMVGANSESVFKGGIVKQLFLMVDDGSVRLVDVPAPTPKHGYVIVETLWSVVSAGTERTLASFGSKNLLSKALERPDQVKKVLEKLSTDGLVATMEAAFNKLGEPMPMGYSAVGRVLSCGKGVSDLLPGDLVAMAGQAYHAEVNRVNRNLVAKLPEGFADPRQAAFCALGGIALQGIHQADVRPGETVAVIGLGLIGHICARILDAYGCDVLGYDVVDKSIEGTRLKAFINSLDDNAAELTLGQTQGRGADKVIITAATDSNAPMDLAAAIARDRATICMIGVTKMDIDRRLYYQKELTFTIARSYGAGRYDSTYEEQGVDYPIGYVRFTEGRNIEEFIRLLHAGRLNLSDLVTHEVPFEDARIAYEMITTNKTNERYIGILLGYAEREGKLDATARACLAGKKPVDGTVNVGLIGGGSFARSTIIPGMKSDGRYAIKALATTGGVSTGQTAAEAEFSYITSDYHEIIEDSEIDLVIVSTSHSSHARIVVEALEVGKSVYCEKPLCLTLDELEAVERAYRESEGQLFCGMNRRHAPCIVQIREDLHTDKLPAVYDYIVNAGDIPADHWTQDPAIGGGRIIGEACHMVDVVQSLDESGIESLDVTFANVPVHPCGDNALITMRMRSGAIANIVYTSAGSKKYPKEQLRVFSAGNVYEMNNYVGLTRYSNAKKSSPKIKQDKGFANEYDFMLKVLRGEVENKAIEDAFEGHRMLLEALHG</sequence>
<organism evidence="8 9">
    <name type="scientific">Enteroscipio rubneri</name>
    <dbReference type="NCBI Taxonomy" id="2070686"/>
    <lineage>
        <taxon>Bacteria</taxon>
        <taxon>Bacillati</taxon>
        <taxon>Actinomycetota</taxon>
        <taxon>Coriobacteriia</taxon>
        <taxon>Eggerthellales</taxon>
        <taxon>Eggerthellaceae</taxon>
        <taxon>Enteroscipio</taxon>
    </lineage>
</organism>
<dbReference type="GO" id="GO:0016491">
    <property type="term" value="F:oxidoreductase activity"/>
    <property type="evidence" value="ECO:0007669"/>
    <property type="project" value="UniProtKB-KW"/>
</dbReference>
<dbReference type="GO" id="GO:0000166">
    <property type="term" value="F:nucleotide binding"/>
    <property type="evidence" value="ECO:0007669"/>
    <property type="project" value="InterPro"/>
</dbReference>
<gene>
    <name evidence="8" type="ORF">C2L71_08950</name>
</gene>
<dbReference type="Pfam" id="PF01408">
    <property type="entry name" value="GFO_IDH_MocA"/>
    <property type="match status" value="1"/>
</dbReference>
<evidence type="ECO:0000256" key="3">
    <source>
        <dbReference type="ARBA" id="ARBA00022723"/>
    </source>
</evidence>
<dbReference type="AlphaFoldDB" id="A0A2K2UA94"/>
<dbReference type="GO" id="GO:0046872">
    <property type="term" value="F:metal ion binding"/>
    <property type="evidence" value="ECO:0007669"/>
    <property type="project" value="UniProtKB-KW"/>
</dbReference>
<dbReference type="SUPFAM" id="SSF50129">
    <property type="entry name" value="GroES-like"/>
    <property type="match status" value="1"/>
</dbReference>
<dbReference type="PANTHER" id="PTHR43350">
    <property type="entry name" value="NAD-DEPENDENT ALCOHOL DEHYDROGENASE"/>
    <property type="match status" value="1"/>
</dbReference>
<evidence type="ECO:0000256" key="1">
    <source>
        <dbReference type="ARBA" id="ARBA00001947"/>
    </source>
</evidence>
<dbReference type="EMBL" id="PPEK01000011">
    <property type="protein sequence ID" value="PNV67204.1"/>
    <property type="molecule type" value="Genomic_DNA"/>
</dbReference>
<evidence type="ECO:0000313" key="8">
    <source>
        <dbReference type="EMBL" id="PNV67204.1"/>
    </source>
</evidence>
<reference evidence="9" key="1">
    <citation type="submission" date="2018-01" db="EMBL/GenBank/DDBJ databases">
        <title>Rubneribacter badeniensis gen. nov., sp. nov., and Colonibacter rubneri, gen. nov., sp. nov., WGS of new members of the Eggerthellaceae.</title>
        <authorList>
            <person name="Danylec N."/>
            <person name="Stoll D.A."/>
            <person name="Doetsch A."/>
            <person name="Kulling S.E."/>
            <person name="Huch M."/>
        </authorList>
    </citation>
    <scope>NUCLEOTIDE SEQUENCE [LARGE SCALE GENOMIC DNA]</scope>
    <source>
        <strain evidence="9">ResAG-96</strain>
    </source>
</reference>
<dbReference type="InterPro" id="IPR011032">
    <property type="entry name" value="GroES-like_sf"/>
</dbReference>
<accession>A0A2K2UA94</accession>
<feature type="domain" description="Gfo/Idh/MocA-like oxidoreductase N-terminal" evidence="6">
    <location>
        <begin position="488"/>
        <end position="606"/>
    </location>
</feature>
<dbReference type="PANTHER" id="PTHR43350:SF19">
    <property type="entry name" value="D-GULOSIDE 3-DEHYDROGENASE"/>
    <property type="match status" value="1"/>
</dbReference>
<evidence type="ECO:0000256" key="5">
    <source>
        <dbReference type="ARBA" id="ARBA00023002"/>
    </source>
</evidence>
<evidence type="ECO:0000259" key="7">
    <source>
        <dbReference type="Pfam" id="PF22725"/>
    </source>
</evidence>
<dbReference type="Pfam" id="PF22725">
    <property type="entry name" value="GFO_IDH_MocA_C3"/>
    <property type="match status" value="1"/>
</dbReference>
<evidence type="ECO:0000259" key="6">
    <source>
        <dbReference type="Pfam" id="PF01408"/>
    </source>
</evidence>
<name>A0A2K2UA94_9ACTN</name>
<keyword evidence="4" id="KW-0862">Zinc</keyword>
<dbReference type="Proteomes" id="UP000236197">
    <property type="component" value="Unassembled WGS sequence"/>
</dbReference>
<dbReference type="CDD" id="cd08255">
    <property type="entry name" value="2-desacetyl-2-hydroxyethyl_bacteriochlorophyllide_like"/>
    <property type="match status" value="1"/>
</dbReference>
<comment type="caution">
    <text evidence="8">The sequence shown here is derived from an EMBL/GenBank/DDBJ whole genome shotgun (WGS) entry which is preliminary data.</text>
</comment>
<evidence type="ECO:0000256" key="2">
    <source>
        <dbReference type="ARBA" id="ARBA00008072"/>
    </source>
</evidence>